<gene>
    <name evidence="2" type="ORF">ASPSYDRAFT_73329</name>
</gene>
<sequence>MAQVQELLPSRPLSRGCELRFFTEKNTPEHSDSDSPPSQHYYTELTYDAEVSSQVFEIPLHWHKHHDEWMQITEGEAYITVENRTIHVQAGDEPIFIPRHHVHGLKCLPGVKTTMREWTIPGGRFKERFFRDAFEFGNPPPFLHIMRVFWDGDSYPSLPGNIKFLGQMFVFIFGGFAKLVMPAKIVPRTRA</sequence>
<keyword evidence="1" id="KW-0472">Membrane</keyword>
<dbReference type="AlphaFoldDB" id="A0A1L9SZZ0"/>
<keyword evidence="1" id="KW-1133">Transmembrane helix</keyword>
<reference evidence="3" key="1">
    <citation type="journal article" date="2017" name="Genome Biol.">
        <title>Comparative genomics reveals high biological diversity and specific adaptations in the industrially and medically important fungal genus Aspergillus.</title>
        <authorList>
            <person name="de Vries R.P."/>
            <person name="Riley R."/>
            <person name="Wiebenga A."/>
            <person name="Aguilar-Osorio G."/>
            <person name="Amillis S."/>
            <person name="Uchima C.A."/>
            <person name="Anderluh G."/>
            <person name="Asadollahi M."/>
            <person name="Askin M."/>
            <person name="Barry K."/>
            <person name="Battaglia E."/>
            <person name="Bayram O."/>
            <person name="Benocci T."/>
            <person name="Braus-Stromeyer S.A."/>
            <person name="Caldana C."/>
            <person name="Canovas D."/>
            <person name="Cerqueira G.C."/>
            <person name="Chen F."/>
            <person name="Chen W."/>
            <person name="Choi C."/>
            <person name="Clum A."/>
            <person name="Dos Santos R.A."/>
            <person name="Damasio A.R."/>
            <person name="Diallinas G."/>
            <person name="Emri T."/>
            <person name="Fekete E."/>
            <person name="Flipphi M."/>
            <person name="Freyberg S."/>
            <person name="Gallo A."/>
            <person name="Gournas C."/>
            <person name="Habgood R."/>
            <person name="Hainaut M."/>
            <person name="Harispe M.L."/>
            <person name="Henrissat B."/>
            <person name="Hilden K.S."/>
            <person name="Hope R."/>
            <person name="Hossain A."/>
            <person name="Karabika E."/>
            <person name="Karaffa L."/>
            <person name="Karanyi Z."/>
            <person name="Krasevec N."/>
            <person name="Kuo A."/>
            <person name="Kusch H."/>
            <person name="LaButti K."/>
            <person name="Lagendijk E.L."/>
            <person name="Lapidus A."/>
            <person name="Levasseur A."/>
            <person name="Lindquist E."/>
            <person name="Lipzen A."/>
            <person name="Logrieco A.F."/>
            <person name="MacCabe A."/>
            <person name="Maekelae M.R."/>
            <person name="Malavazi I."/>
            <person name="Melin P."/>
            <person name="Meyer V."/>
            <person name="Mielnichuk N."/>
            <person name="Miskei M."/>
            <person name="Molnar A.P."/>
            <person name="Mule G."/>
            <person name="Ngan C.Y."/>
            <person name="Orejas M."/>
            <person name="Orosz E."/>
            <person name="Ouedraogo J.P."/>
            <person name="Overkamp K.M."/>
            <person name="Park H.-S."/>
            <person name="Perrone G."/>
            <person name="Piumi F."/>
            <person name="Punt P.J."/>
            <person name="Ram A.F."/>
            <person name="Ramon A."/>
            <person name="Rauscher S."/>
            <person name="Record E."/>
            <person name="Riano-Pachon D.M."/>
            <person name="Robert V."/>
            <person name="Roehrig J."/>
            <person name="Ruller R."/>
            <person name="Salamov A."/>
            <person name="Salih N.S."/>
            <person name="Samson R.A."/>
            <person name="Sandor E."/>
            <person name="Sanguinetti M."/>
            <person name="Schuetze T."/>
            <person name="Sepcic K."/>
            <person name="Shelest E."/>
            <person name="Sherlock G."/>
            <person name="Sophianopoulou V."/>
            <person name="Squina F.M."/>
            <person name="Sun H."/>
            <person name="Susca A."/>
            <person name="Todd R.B."/>
            <person name="Tsang A."/>
            <person name="Unkles S.E."/>
            <person name="van de Wiele N."/>
            <person name="van Rossen-Uffink D."/>
            <person name="Oliveira J.V."/>
            <person name="Vesth T.C."/>
            <person name="Visser J."/>
            <person name="Yu J.-H."/>
            <person name="Zhou M."/>
            <person name="Andersen M.R."/>
            <person name="Archer D.B."/>
            <person name="Baker S.E."/>
            <person name="Benoit I."/>
            <person name="Brakhage A.A."/>
            <person name="Braus G.H."/>
            <person name="Fischer R."/>
            <person name="Frisvad J.C."/>
            <person name="Goldman G.H."/>
            <person name="Houbraken J."/>
            <person name="Oakley B."/>
            <person name="Pocsi I."/>
            <person name="Scazzocchio C."/>
            <person name="Seiboth B."/>
            <person name="vanKuyk P.A."/>
            <person name="Wortman J."/>
            <person name="Dyer P.S."/>
            <person name="Grigoriev I.V."/>
        </authorList>
    </citation>
    <scope>NUCLEOTIDE SEQUENCE [LARGE SCALE GENOMIC DNA]</scope>
    <source>
        <strain evidence="3">CBS 593.65</strain>
    </source>
</reference>
<accession>A0A1L9SZZ0</accession>
<name>A0A1L9SZZ0_9EURO</name>
<organism evidence="2 3">
    <name type="scientific">Aspergillus sydowii CBS 593.65</name>
    <dbReference type="NCBI Taxonomy" id="1036612"/>
    <lineage>
        <taxon>Eukaryota</taxon>
        <taxon>Fungi</taxon>
        <taxon>Dikarya</taxon>
        <taxon>Ascomycota</taxon>
        <taxon>Pezizomycotina</taxon>
        <taxon>Eurotiomycetes</taxon>
        <taxon>Eurotiomycetidae</taxon>
        <taxon>Eurotiales</taxon>
        <taxon>Aspergillaceae</taxon>
        <taxon>Aspergillus</taxon>
        <taxon>Aspergillus subgen. Nidulantes</taxon>
    </lineage>
</organism>
<dbReference type="EMBL" id="KV878599">
    <property type="protein sequence ID" value="OJJ52739.1"/>
    <property type="molecule type" value="Genomic_DNA"/>
</dbReference>
<keyword evidence="1" id="KW-0812">Transmembrane</keyword>
<dbReference type="VEuPathDB" id="FungiDB:ASPSYDRAFT_73329"/>
<dbReference type="Gene3D" id="2.60.120.10">
    <property type="entry name" value="Jelly Rolls"/>
    <property type="match status" value="1"/>
</dbReference>
<proteinExistence type="predicted"/>
<protein>
    <submittedName>
        <fullName evidence="2">Uncharacterized protein</fullName>
    </submittedName>
</protein>
<dbReference type="RefSeq" id="XP_040696545.1">
    <property type="nucleotide sequence ID" value="XM_040850703.1"/>
</dbReference>
<evidence type="ECO:0000313" key="2">
    <source>
        <dbReference type="EMBL" id="OJJ52739.1"/>
    </source>
</evidence>
<dbReference type="InterPro" id="IPR014710">
    <property type="entry name" value="RmlC-like_jellyroll"/>
</dbReference>
<evidence type="ECO:0000256" key="1">
    <source>
        <dbReference type="SAM" id="Phobius"/>
    </source>
</evidence>
<evidence type="ECO:0000313" key="3">
    <source>
        <dbReference type="Proteomes" id="UP000184356"/>
    </source>
</evidence>
<keyword evidence="3" id="KW-1185">Reference proteome</keyword>
<dbReference type="SUPFAM" id="SSF51182">
    <property type="entry name" value="RmlC-like cupins"/>
    <property type="match status" value="1"/>
</dbReference>
<dbReference type="GeneID" id="63766776"/>
<dbReference type="OrthoDB" id="504210at2759"/>
<dbReference type="InterPro" id="IPR011051">
    <property type="entry name" value="RmlC_Cupin_sf"/>
</dbReference>
<dbReference type="Proteomes" id="UP000184356">
    <property type="component" value="Unassembled WGS sequence"/>
</dbReference>
<feature type="transmembrane region" description="Helical" evidence="1">
    <location>
        <begin position="164"/>
        <end position="181"/>
    </location>
</feature>